<name>A0ABP7QCN6_9ACTN</name>
<proteinExistence type="predicted"/>
<reference evidence="4" key="1">
    <citation type="journal article" date="2019" name="Int. J. Syst. Evol. Microbiol.">
        <title>The Global Catalogue of Microorganisms (GCM) 10K type strain sequencing project: providing services to taxonomists for standard genome sequencing and annotation.</title>
        <authorList>
            <consortium name="The Broad Institute Genomics Platform"/>
            <consortium name="The Broad Institute Genome Sequencing Center for Infectious Disease"/>
            <person name="Wu L."/>
            <person name="Ma J."/>
        </authorList>
    </citation>
    <scope>NUCLEOTIDE SEQUENCE [LARGE SCALE GENOMIC DNA]</scope>
    <source>
        <strain evidence="4">JCM 16924</strain>
    </source>
</reference>
<evidence type="ECO:0000313" key="3">
    <source>
        <dbReference type="EMBL" id="GAA3979895.1"/>
    </source>
</evidence>
<gene>
    <name evidence="3" type="ORF">GCM10022232_09900</name>
</gene>
<organism evidence="3 4">
    <name type="scientific">Streptomyces plumbiresistens</name>
    <dbReference type="NCBI Taxonomy" id="511811"/>
    <lineage>
        <taxon>Bacteria</taxon>
        <taxon>Bacillati</taxon>
        <taxon>Actinomycetota</taxon>
        <taxon>Actinomycetes</taxon>
        <taxon>Kitasatosporales</taxon>
        <taxon>Streptomycetaceae</taxon>
        <taxon>Streptomyces</taxon>
    </lineage>
</organism>
<feature type="region of interest" description="Disordered" evidence="1">
    <location>
        <begin position="1"/>
        <end position="79"/>
    </location>
</feature>
<comment type="caution">
    <text evidence="3">The sequence shown here is derived from an EMBL/GenBank/DDBJ whole genome shotgun (WGS) entry which is preliminary data.</text>
</comment>
<keyword evidence="2" id="KW-0472">Membrane</keyword>
<keyword evidence="4" id="KW-1185">Reference proteome</keyword>
<evidence type="ECO:0000256" key="1">
    <source>
        <dbReference type="SAM" id="MobiDB-lite"/>
    </source>
</evidence>
<feature type="transmembrane region" description="Helical" evidence="2">
    <location>
        <begin position="92"/>
        <end position="113"/>
    </location>
</feature>
<dbReference type="EMBL" id="BAAAZX010000002">
    <property type="protein sequence ID" value="GAA3979895.1"/>
    <property type="molecule type" value="Genomic_DNA"/>
</dbReference>
<keyword evidence="2" id="KW-1133">Transmembrane helix</keyword>
<sequence>MSKQGEARDGSWSIPSRAAGEVGEVSGEVMREARVERPGGAVPGGAEGGDVHGPDRTGTPPTGQQEYRGGEALACHGSSKPPPSLLKAGTSVAVVLCLATALVHVLLVFLHVAPPNPLSQQYSRQVGAWVFPLFEQNWRLFAPDPESVNRQISARTMHTTPDGTTQVSGWFDLTAVDNSAVKHNAFPSHTAQNMLRRAWSSYLETHGGDDQPRSQRALMVQQYLTNIAADRIAAHRGGSFESVQLRVITVPIAAPAAAGVPGSSAAAPKPAETRYLPWWKVASHGN</sequence>
<keyword evidence="2" id="KW-0812">Transmembrane</keyword>
<dbReference type="Pfam" id="PF19136">
    <property type="entry name" value="DUF5819"/>
    <property type="match status" value="1"/>
</dbReference>
<accession>A0ABP7QCN6</accession>
<dbReference type="InterPro" id="IPR043857">
    <property type="entry name" value="DUF5819"/>
</dbReference>
<protein>
    <submittedName>
        <fullName evidence="3">Uncharacterized protein</fullName>
    </submittedName>
</protein>
<dbReference type="Proteomes" id="UP001500456">
    <property type="component" value="Unassembled WGS sequence"/>
</dbReference>
<evidence type="ECO:0000313" key="4">
    <source>
        <dbReference type="Proteomes" id="UP001500456"/>
    </source>
</evidence>
<evidence type="ECO:0000256" key="2">
    <source>
        <dbReference type="SAM" id="Phobius"/>
    </source>
</evidence>